<accession>G8ZLJ1</accession>
<evidence type="ECO:0000256" key="2">
    <source>
        <dbReference type="ARBA" id="ARBA00009936"/>
    </source>
</evidence>
<dbReference type="STRING" id="1076872.G8ZLJ1"/>
<dbReference type="GeneID" id="11502614"/>
<dbReference type="KEGG" id="tdl:TDEL_0A01530"/>
<keyword evidence="6" id="KW-0333">Golgi apparatus</keyword>
<dbReference type="AlphaFoldDB" id="G8ZLJ1"/>
<evidence type="ECO:0000256" key="4">
    <source>
        <dbReference type="ARBA" id="ARBA00022448"/>
    </source>
</evidence>
<dbReference type="InParanoid" id="G8ZLJ1"/>
<dbReference type="GO" id="GO:0000301">
    <property type="term" value="P:retrograde transport, vesicle recycling within Golgi"/>
    <property type="evidence" value="ECO:0007669"/>
    <property type="project" value="EnsemblFungi"/>
</dbReference>
<evidence type="ECO:0000259" key="9">
    <source>
        <dbReference type="Pfam" id="PF04136"/>
    </source>
</evidence>
<dbReference type="RefSeq" id="XP_003678696.1">
    <property type="nucleotide sequence ID" value="XM_003678648.1"/>
</dbReference>
<feature type="domain" description="Conserved oligomeric Golgi complex subunit 3 C-terminal" evidence="10">
    <location>
        <begin position="246"/>
        <end position="590"/>
    </location>
</feature>
<dbReference type="InterPro" id="IPR048320">
    <property type="entry name" value="COG3_N"/>
</dbReference>
<evidence type="ECO:0000256" key="7">
    <source>
        <dbReference type="ARBA" id="ARBA00023136"/>
    </source>
</evidence>
<evidence type="ECO:0000259" key="10">
    <source>
        <dbReference type="Pfam" id="PF20671"/>
    </source>
</evidence>
<evidence type="ECO:0000256" key="8">
    <source>
        <dbReference type="ARBA" id="ARBA00031339"/>
    </source>
</evidence>
<dbReference type="GO" id="GO:0140312">
    <property type="term" value="F:cargo adaptor activity"/>
    <property type="evidence" value="ECO:0007669"/>
    <property type="project" value="EnsemblFungi"/>
</dbReference>
<keyword evidence="5" id="KW-0653">Protein transport</keyword>
<evidence type="ECO:0000313" key="12">
    <source>
        <dbReference type="Proteomes" id="UP000005627"/>
    </source>
</evidence>
<dbReference type="GO" id="GO:0005801">
    <property type="term" value="C:cis-Golgi network"/>
    <property type="evidence" value="ECO:0007669"/>
    <property type="project" value="InterPro"/>
</dbReference>
<sequence>MTRARRSSIVSSIASRTGGLDYLELPSLLDDSYLFNKLEKLALVVGEGSKESVTLEKTSAVDESFKIRDEKKYRQYENYLGQLESHVQRYEMVLQQSYKVHDQIEHAIQTFNSISSNSNDFVNKTKNLYEENHQLSALHEKIPAIMQYFTALDPIMRRLNHASSSNVVRKNSFGNMLISIDQSLFFFEEHPNLEEAELYRIKFKRCLIRACELVSNYLSGILRQTYNNIAEKITSSTSSSTASREALVYNKFEQIAEEYNSRVVDIISRVYNNKFQRYSDELGSILNDCYEQYFQTRLKLLGPMIHQRLDEIITANKELPLVNFIQDTKSQFSQLCVDEHNLFTKFFGSEHSRSKGSQWLCRLCEPLYDAIRTRILRETDISMLCDAVTLFGQYYQFEENSEEYQLQFQDIQFDKIFEPIVQKLQARLILRVQIYIQQNVVNYTPSKDSFIISHRRKKPEGPEATEKNNDAIYLAYVANIDQHSTEEGNYMTRDKLELYYPPLISSLALLSKIYEMLNVSVFNDLAHHIVHDCICSLRKAYDIVNSSPGGANNLDIKLSYLGNLLLLRQEIQNFNIQYTVSETYLDFSGVESLLRSFTGSAKGLQSQDKSVLGMAKALVPKVVKNMVDARSELLIELRNLIKDFTEVVTVQIIGSSLDISTTGESDSLLSRNIKLRQNLEEKLPRTYSQIMIFINDSEIAAHLMIAIQESITQCYNVFYEQVSDKAESGELDKSEVSELMYDDVFADFLNNIISKITNGSANDRGDVSM</sequence>
<evidence type="ECO:0000313" key="11">
    <source>
        <dbReference type="EMBL" id="CCE89485.1"/>
    </source>
</evidence>
<reference evidence="11 12" key="1">
    <citation type="journal article" date="2011" name="Proc. Natl. Acad. Sci. U.S.A.">
        <title>Evolutionary erosion of yeast sex chromosomes by mating-type switching accidents.</title>
        <authorList>
            <person name="Gordon J.L."/>
            <person name="Armisen D."/>
            <person name="Proux-Wera E."/>
            <person name="Oheigeartaigh S.S."/>
            <person name="Byrne K.P."/>
            <person name="Wolfe K.H."/>
        </authorList>
    </citation>
    <scope>NUCLEOTIDE SEQUENCE [LARGE SCALE GENOMIC DNA]</scope>
    <source>
        <strain evidence="12">ATCC 10662 / CBS 1146 / NBRC 0425 / NCYC 2629 / NRRL Y-866</strain>
    </source>
</reference>
<keyword evidence="12" id="KW-1185">Reference proteome</keyword>
<organism evidence="11 12">
    <name type="scientific">Torulaspora delbrueckii</name>
    <name type="common">Yeast</name>
    <name type="synonym">Candida colliculosa</name>
    <dbReference type="NCBI Taxonomy" id="4950"/>
    <lineage>
        <taxon>Eukaryota</taxon>
        <taxon>Fungi</taxon>
        <taxon>Dikarya</taxon>
        <taxon>Ascomycota</taxon>
        <taxon>Saccharomycotina</taxon>
        <taxon>Saccharomycetes</taxon>
        <taxon>Saccharomycetales</taxon>
        <taxon>Saccharomycetaceae</taxon>
        <taxon>Torulaspora</taxon>
    </lineage>
</organism>
<evidence type="ECO:0000256" key="6">
    <source>
        <dbReference type="ARBA" id="ARBA00023034"/>
    </source>
</evidence>
<dbReference type="OrthoDB" id="296793at2759"/>
<dbReference type="InterPro" id="IPR048685">
    <property type="entry name" value="COG3_C"/>
</dbReference>
<dbReference type="GO" id="GO:0007030">
    <property type="term" value="P:Golgi organization"/>
    <property type="evidence" value="ECO:0007669"/>
    <property type="project" value="TreeGrafter"/>
</dbReference>
<dbReference type="GO" id="GO:0006888">
    <property type="term" value="P:endoplasmic reticulum to Golgi vesicle-mediated transport"/>
    <property type="evidence" value="ECO:0007669"/>
    <property type="project" value="EnsemblFungi"/>
</dbReference>
<dbReference type="Proteomes" id="UP000005627">
    <property type="component" value="Chromosome 1"/>
</dbReference>
<dbReference type="PANTHER" id="PTHR13302:SF8">
    <property type="entry name" value="CONSERVED OLIGOMERIC GOLGI COMPLEX SUBUNIT 3"/>
    <property type="match status" value="1"/>
</dbReference>
<comment type="subcellular location">
    <subcellularLocation>
        <location evidence="1">Golgi apparatus membrane</location>
        <topology evidence="1">Peripheral membrane protein</topology>
    </subcellularLocation>
</comment>
<dbReference type="HOGENOM" id="CLU_011639_2_0_1"/>
<evidence type="ECO:0000256" key="1">
    <source>
        <dbReference type="ARBA" id="ARBA00004395"/>
    </source>
</evidence>
<keyword evidence="4" id="KW-0813">Transport</keyword>
<proteinExistence type="inferred from homology"/>
<dbReference type="GO" id="GO:0032258">
    <property type="term" value="P:cytoplasm to vacuole targeting by the Cvt pathway"/>
    <property type="evidence" value="ECO:0007669"/>
    <property type="project" value="EnsemblFungi"/>
</dbReference>
<dbReference type="GO" id="GO:0000425">
    <property type="term" value="P:pexophagy"/>
    <property type="evidence" value="ECO:0007669"/>
    <property type="project" value="EnsemblFungi"/>
</dbReference>
<name>G8ZLJ1_TORDE</name>
<feature type="domain" description="Conserved oligomeric Golgi complex subunit 3 N-terminal" evidence="9">
    <location>
        <begin position="78"/>
        <end position="224"/>
    </location>
</feature>
<protein>
    <recommendedName>
        <fullName evidence="3">Conserved oligomeric Golgi complex subunit 3</fullName>
    </recommendedName>
    <alternativeName>
        <fullName evidence="8">Component of oligomeric Golgi complex 3</fullName>
    </alternativeName>
</protein>
<dbReference type="eggNOG" id="KOG2604">
    <property type="taxonomic scope" value="Eukaryota"/>
</dbReference>
<dbReference type="FunCoup" id="G8ZLJ1">
    <property type="interactions" value="783"/>
</dbReference>
<dbReference type="GO" id="GO:0017119">
    <property type="term" value="C:Golgi transport complex"/>
    <property type="evidence" value="ECO:0007669"/>
    <property type="project" value="EnsemblFungi"/>
</dbReference>
<dbReference type="Pfam" id="PF04136">
    <property type="entry name" value="COG3_N"/>
    <property type="match status" value="1"/>
</dbReference>
<gene>
    <name evidence="11" type="primary">TDEL0A01530</name>
    <name evidence="11" type="ORF">TDEL_0A01530</name>
</gene>
<dbReference type="InterPro" id="IPR007265">
    <property type="entry name" value="COG_su3"/>
</dbReference>
<dbReference type="PANTHER" id="PTHR13302">
    <property type="entry name" value="CONSERVED OLIGOMERIC GOLGI COMPLEX COMPONENT 3"/>
    <property type="match status" value="1"/>
</dbReference>
<evidence type="ECO:0000256" key="5">
    <source>
        <dbReference type="ARBA" id="ARBA00022927"/>
    </source>
</evidence>
<dbReference type="Pfam" id="PF20671">
    <property type="entry name" value="COG3_C"/>
    <property type="match status" value="1"/>
</dbReference>
<dbReference type="GO" id="GO:0000139">
    <property type="term" value="C:Golgi membrane"/>
    <property type="evidence" value="ECO:0007669"/>
    <property type="project" value="UniProtKB-SubCell"/>
</dbReference>
<evidence type="ECO:0000256" key="3">
    <source>
        <dbReference type="ARBA" id="ARBA00020976"/>
    </source>
</evidence>
<dbReference type="EMBL" id="HE616742">
    <property type="protein sequence ID" value="CCE89485.1"/>
    <property type="molecule type" value="Genomic_DNA"/>
</dbReference>
<keyword evidence="7" id="KW-0472">Membrane</keyword>
<comment type="similarity">
    <text evidence="2">Belongs to the COG3 family.</text>
</comment>